<evidence type="ECO:0008006" key="7">
    <source>
        <dbReference type="Google" id="ProtNLM"/>
    </source>
</evidence>
<keyword evidence="2" id="KW-0436">Ligase</keyword>
<dbReference type="Pfam" id="PF23571">
    <property type="entry name" value="GH3_M"/>
    <property type="match status" value="2"/>
</dbReference>
<dbReference type="GO" id="GO:0005737">
    <property type="term" value="C:cytoplasm"/>
    <property type="evidence" value="ECO:0007669"/>
    <property type="project" value="TreeGrafter"/>
</dbReference>
<reference evidence="5 6" key="1">
    <citation type="journal article" date="2021" name="bioRxiv">
        <title>The Gossypium anomalum genome as a resource for cotton improvement and evolutionary analysis of hybrid incompatibility.</title>
        <authorList>
            <person name="Grover C.E."/>
            <person name="Yuan D."/>
            <person name="Arick M.A."/>
            <person name="Miller E.R."/>
            <person name="Hu G."/>
            <person name="Peterson D.G."/>
            <person name="Wendel J.F."/>
            <person name="Udall J.A."/>
        </authorList>
    </citation>
    <scope>NUCLEOTIDE SEQUENCE [LARGE SCALE GENOMIC DNA]</scope>
    <source>
        <strain evidence="5">JFW-Udall</strain>
        <tissue evidence="5">Leaf</tissue>
    </source>
</reference>
<evidence type="ECO:0000313" key="6">
    <source>
        <dbReference type="Proteomes" id="UP000701853"/>
    </source>
</evidence>
<feature type="domain" description="GH3 C-terminal" evidence="4">
    <location>
        <begin position="452"/>
        <end position="571"/>
    </location>
</feature>
<dbReference type="AlphaFoldDB" id="A0A8J6D1H7"/>
<feature type="domain" description="GH3 middle" evidence="3">
    <location>
        <begin position="937"/>
        <end position="1032"/>
    </location>
</feature>
<dbReference type="Pfam" id="PF03321">
    <property type="entry name" value="GH3"/>
    <property type="match status" value="2"/>
</dbReference>
<comment type="caution">
    <text evidence="5">The sequence shown here is derived from an EMBL/GenBank/DDBJ whole genome shotgun (WGS) entry which is preliminary data.</text>
</comment>
<evidence type="ECO:0000256" key="2">
    <source>
        <dbReference type="ARBA" id="ARBA00022598"/>
    </source>
</evidence>
<dbReference type="Pfam" id="PF23572">
    <property type="entry name" value="GH3_C"/>
    <property type="match status" value="2"/>
</dbReference>
<comment type="similarity">
    <text evidence="1">Belongs to the IAA-amido conjugating enzyme family.</text>
</comment>
<evidence type="ECO:0000259" key="3">
    <source>
        <dbReference type="Pfam" id="PF23571"/>
    </source>
</evidence>
<dbReference type="InterPro" id="IPR004993">
    <property type="entry name" value="GH3"/>
</dbReference>
<accession>A0A8J6D1H7</accession>
<dbReference type="EMBL" id="JAHUZN010000005">
    <property type="protein sequence ID" value="KAG8492369.1"/>
    <property type="molecule type" value="Genomic_DNA"/>
</dbReference>
<gene>
    <name evidence="5" type="ORF">CXB51_009657</name>
</gene>
<feature type="domain" description="GH3 C-terminal" evidence="4">
    <location>
        <begin position="1048"/>
        <end position="1169"/>
    </location>
</feature>
<organism evidence="5 6">
    <name type="scientific">Gossypium anomalum</name>
    <dbReference type="NCBI Taxonomy" id="47600"/>
    <lineage>
        <taxon>Eukaryota</taxon>
        <taxon>Viridiplantae</taxon>
        <taxon>Streptophyta</taxon>
        <taxon>Embryophyta</taxon>
        <taxon>Tracheophyta</taxon>
        <taxon>Spermatophyta</taxon>
        <taxon>Magnoliopsida</taxon>
        <taxon>eudicotyledons</taxon>
        <taxon>Gunneridae</taxon>
        <taxon>Pentapetalae</taxon>
        <taxon>rosids</taxon>
        <taxon>malvids</taxon>
        <taxon>Malvales</taxon>
        <taxon>Malvaceae</taxon>
        <taxon>Malvoideae</taxon>
        <taxon>Gossypium</taxon>
    </lineage>
</organism>
<keyword evidence="6" id="KW-1185">Reference proteome</keyword>
<dbReference type="PANTHER" id="PTHR31901:SF95">
    <property type="entry name" value="INDOLE-3-ACETIC ACID-AMIDO SYNTHETASE GH3.17-LIKE"/>
    <property type="match status" value="1"/>
</dbReference>
<dbReference type="PANTHER" id="PTHR31901">
    <property type="entry name" value="GH3 DOMAIN-CONTAINING PROTEIN"/>
    <property type="match status" value="1"/>
</dbReference>
<feature type="domain" description="GH3 middle" evidence="3">
    <location>
        <begin position="342"/>
        <end position="436"/>
    </location>
</feature>
<dbReference type="InterPro" id="IPR055377">
    <property type="entry name" value="GH3_M"/>
</dbReference>
<name>A0A8J6D1H7_9ROSI</name>
<dbReference type="GO" id="GO:0016881">
    <property type="term" value="F:acid-amino acid ligase activity"/>
    <property type="evidence" value="ECO:0007669"/>
    <property type="project" value="TreeGrafter"/>
</dbReference>
<evidence type="ECO:0000256" key="1">
    <source>
        <dbReference type="ARBA" id="ARBA00008068"/>
    </source>
</evidence>
<sequence length="1191" mass="135304">MEKSRIEYVLKKIEEQTSNAGEEQEKILENILKRNAETDYLNKFLHGQTDKQLFKKYVPVVTYEDIKSYIDRIIDGEPPNILTTEPIIEFILSSGTSGGEPKYVLSTAECSQKRASIPMLMEAVIHKHIEGLDKGKGMYLLFSNPDFDTPSGLKARMFSSSYLSSSTFKTTVFKYVTTPIEIILSLNKPQSMYCQLLIGLIRRHEVLRIGTIFASTFPNCIKFLQDHWKDICCDIRTGHLSDWITEQDCRTPMSSFLLEPNSELADLLEPIFENESWEGIITKLWPKAKYIDAIVTGSMSQYIGLIDYYSGRLPIISTFYNSSEACFGINMEPLNKPWDVSYTFLPNMAYFEFIPVNKESPQKAQKLHFNGVANEESIEKLENGNAQIVDLVDVKIGQCYEVMVTTLAGLYRYRVGDILKVTGFHNKSPKFQFVERQNVALSIDRDKTSEADLSKAIKAAEIELVPHGFLLTAYSSFADTWSIPGRYVLFWELKLRDSNTDQLKLDSNTMEQCCRRVEESLDFTYRLYRKMNLIGPLEIRVVKFGAFDELMNFFVSRGAAPLQYKTPCCLKIKEAIEILDSRLIKKKIPGFMADQMETKDYENGWKFLEELTENGHRIQEQVLEEILMRNAGTEYLSRFLHGQTDKQLFKNNVPIVTYEDIKPYIDRIANGETSNILLADPISEFIQSSGTSGGQPKLIPMTAENFEKKTLEITLVDPVVKKYFDGLEKGKTMSLFFVKKGSETPSGLTVRTLSSCYFMRDSFKKSAPKICTSPIETILCLDHKQSMYCQLLTGLLQRDHVVSISSIFGSVLARSIKFLEDHWNELCSNIRTGCLSDWITDPGCRNAVSSILTRPNPELADTIEHICGNESWEGIIKKLWPKAKYINSVITGTMSQYISLLDFYGGGIPLVSPSYGSSESTFGINLNPLSNPYDVSYTFLPNMAYFEFLPVDKDGGEKARESDFDGVSSQWSSEITNANGNVEPVDFANVKLGQYYEVVVTTFTGLYRYRVGDVLKLTGFHNNSPRFQFVERRNTVLSIDMDKTSEADLLKAIGNAKRHLEPLGFILMTFSSYAETSSIPGRYVLFWELKFKESTRCPKLDAKIMEQCCSIVEESLDFTYKSLREANKIAALELRVVKHGTFDALMDFYVSKGASINQYKTPCCIKSEETVKVLNSGVVEKFFSPRTFFLS</sequence>
<protein>
    <recommendedName>
        <fullName evidence="7">Indole-3-acetic acid-amido synthetase GH3.17-like</fullName>
    </recommendedName>
</protein>
<proteinExistence type="inferred from homology"/>
<dbReference type="InterPro" id="IPR055378">
    <property type="entry name" value="GH3_C"/>
</dbReference>
<dbReference type="OrthoDB" id="10004661at2759"/>
<dbReference type="Proteomes" id="UP000701853">
    <property type="component" value="Chromosome 5"/>
</dbReference>
<evidence type="ECO:0000313" key="5">
    <source>
        <dbReference type="EMBL" id="KAG8492369.1"/>
    </source>
</evidence>
<evidence type="ECO:0000259" key="4">
    <source>
        <dbReference type="Pfam" id="PF23572"/>
    </source>
</evidence>